<dbReference type="OrthoDB" id="2961797at2759"/>
<dbReference type="Proteomes" id="UP000217790">
    <property type="component" value="Unassembled WGS sequence"/>
</dbReference>
<feature type="region of interest" description="Disordered" evidence="1">
    <location>
        <begin position="117"/>
        <end position="148"/>
    </location>
</feature>
<protein>
    <submittedName>
        <fullName evidence="2">Uncharacterized protein</fullName>
    </submittedName>
</protein>
<evidence type="ECO:0000313" key="2">
    <source>
        <dbReference type="EMBL" id="PBK79590.1"/>
    </source>
</evidence>
<name>A0A2H3CCK6_ARMGA</name>
<reference evidence="3" key="1">
    <citation type="journal article" date="2017" name="Nat. Ecol. Evol.">
        <title>Genome expansion and lineage-specific genetic innovations in the forest pathogenic fungi Armillaria.</title>
        <authorList>
            <person name="Sipos G."/>
            <person name="Prasanna A.N."/>
            <person name="Walter M.C."/>
            <person name="O'Connor E."/>
            <person name="Balint B."/>
            <person name="Krizsan K."/>
            <person name="Kiss B."/>
            <person name="Hess J."/>
            <person name="Varga T."/>
            <person name="Slot J."/>
            <person name="Riley R."/>
            <person name="Boka B."/>
            <person name="Rigling D."/>
            <person name="Barry K."/>
            <person name="Lee J."/>
            <person name="Mihaltcheva S."/>
            <person name="LaButti K."/>
            <person name="Lipzen A."/>
            <person name="Waldron R."/>
            <person name="Moloney N.M."/>
            <person name="Sperisen C."/>
            <person name="Kredics L."/>
            <person name="Vagvoelgyi C."/>
            <person name="Patrignani A."/>
            <person name="Fitzpatrick D."/>
            <person name="Nagy I."/>
            <person name="Doyle S."/>
            <person name="Anderson J.B."/>
            <person name="Grigoriev I.V."/>
            <person name="Gueldener U."/>
            <person name="Muensterkoetter M."/>
            <person name="Nagy L.G."/>
        </authorList>
    </citation>
    <scope>NUCLEOTIDE SEQUENCE [LARGE SCALE GENOMIC DNA]</scope>
    <source>
        <strain evidence="3">Ar21-2</strain>
    </source>
</reference>
<evidence type="ECO:0000256" key="1">
    <source>
        <dbReference type="SAM" id="MobiDB-lite"/>
    </source>
</evidence>
<sequence>MRCWIGTRPVRGRPWAIVRKNEEARVIDTAHNLGKCKRPEFDSEFEDDETGSKQSVTENDDEQVQRLRSGFVDFVQQLQSWITTLEQETDLLKQENAHLVQSVISLRAGNSALQNRVEPAVQQAEEGVVKSRKSKDDNTRHKKKRQQV</sequence>
<evidence type="ECO:0000313" key="3">
    <source>
        <dbReference type="Proteomes" id="UP000217790"/>
    </source>
</evidence>
<dbReference type="EMBL" id="KZ293769">
    <property type="protein sequence ID" value="PBK79590.1"/>
    <property type="molecule type" value="Genomic_DNA"/>
</dbReference>
<feature type="region of interest" description="Disordered" evidence="1">
    <location>
        <begin position="39"/>
        <end position="62"/>
    </location>
</feature>
<dbReference type="InParanoid" id="A0A2H3CCK6"/>
<dbReference type="AlphaFoldDB" id="A0A2H3CCK6"/>
<accession>A0A2H3CCK6</accession>
<proteinExistence type="predicted"/>
<keyword evidence="3" id="KW-1185">Reference proteome</keyword>
<organism evidence="2 3">
    <name type="scientific">Armillaria gallica</name>
    <name type="common">Bulbous honey fungus</name>
    <name type="synonym">Armillaria bulbosa</name>
    <dbReference type="NCBI Taxonomy" id="47427"/>
    <lineage>
        <taxon>Eukaryota</taxon>
        <taxon>Fungi</taxon>
        <taxon>Dikarya</taxon>
        <taxon>Basidiomycota</taxon>
        <taxon>Agaricomycotina</taxon>
        <taxon>Agaricomycetes</taxon>
        <taxon>Agaricomycetidae</taxon>
        <taxon>Agaricales</taxon>
        <taxon>Marasmiineae</taxon>
        <taxon>Physalacriaceae</taxon>
        <taxon>Armillaria</taxon>
    </lineage>
</organism>
<gene>
    <name evidence="2" type="ORF">ARMGADRAFT_1092995</name>
</gene>